<feature type="signal peptide" evidence="2">
    <location>
        <begin position="1"/>
        <end position="18"/>
    </location>
</feature>
<dbReference type="Proteomes" id="UP001221142">
    <property type="component" value="Unassembled WGS sequence"/>
</dbReference>
<dbReference type="CDD" id="cd22191">
    <property type="entry name" value="DPBB_RlpA_EXP_N-like"/>
    <property type="match status" value="1"/>
</dbReference>
<reference evidence="4" key="1">
    <citation type="submission" date="2023-03" db="EMBL/GenBank/DDBJ databases">
        <title>Massive genome expansion in bonnet fungi (Mycena s.s.) driven by repeated elements and novel gene families across ecological guilds.</title>
        <authorList>
            <consortium name="Lawrence Berkeley National Laboratory"/>
            <person name="Harder C.B."/>
            <person name="Miyauchi S."/>
            <person name="Viragh M."/>
            <person name="Kuo A."/>
            <person name="Thoen E."/>
            <person name="Andreopoulos B."/>
            <person name="Lu D."/>
            <person name="Skrede I."/>
            <person name="Drula E."/>
            <person name="Henrissat B."/>
            <person name="Morin E."/>
            <person name="Kohler A."/>
            <person name="Barry K."/>
            <person name="LaButti K."/>
            <person name="Morin E."/>
            <person name="Salamov A."/>
            <person name="Lipzen A."/>
            <person name="Mereny Z."/>
            <person name="Hegedus B."/>
            <person name="Baldrian P."/>
            <person name="Stursova M."/>
            <person name="Weitz H."/>
            <person name="Taylor A."/>
            <person name="Grigoriev I.V."/>
            <person name="Nagy L.G."/>
            <person name="Martin F."/>
            <person name="Kauserud H."/>
        </authorList>
    </citation>
    <scope>NUCLEOTIDE SEQUENCE</scope>
    <source>
        <strain evidence="4">9284</strain>
    </source>
</reference>
<dbReference type="EMBL" id="JARKIF010000025">
    <property type="protein sequence ID" value="KAJ7614959.1"/>
    <property type="molecule type" value="Genomic_DNA"/>
</dbReference>
<gene>
    <name evidence="4" type="ORF">FB45DRAFT_936517</name>
</gene>
<evidence type="ECO:0000313" key="4">
    <source>
        <dbReference type="EMBL" id="KAJ7614959.1"/>
    </source>
</evidence>
<dbReference type="InterPro" id="IPR036908">
    <property type="entry name" value="RlpA-like_sf"/>
</dbReference>
<accession>A0AAD7BAG8</accession>
<evidence type="ECO:0000256" key="1">
    <source>
        <dbReference type="ARBA" id="ARBA00022729"/>
    </source>
</evidence>
<dbReference type="AlphaFoldDB" id="A0AAD7BAG8"/>
<evidence type="ECO:0000256" key="2">
    <source>
        <dbReference type="SAM" id="SignalP"/>
    </source>
</evidence>
<comment type="caution">
    <text evidence="4">The sequence shown here is derived from an EMBL/GenBank/DDBJ whole genome shotgun (WGS) entry which is preliminary data.</text>
</comment>
<dbReference type="InterPro" id="IPR009009">
    <property type="entry name" value="RlpA-like_DPBB"/>
</dbReference>
<dbReference type="PANTHER" id="PTHR31836:SF28">
    <property type="entry name" value="SRCR DOMAIN-CONTAINING PROTEIN-RELATED"/>
    <property type="match status" value="1"/>
</dbReference>
<dbReference type="PANTHER" id="PTHR31836">
    <property type="match status" value="1"/>
</dbReference>
<evidence type="ECO:0000313" key="5">
    <source>
        <dbReference type="Proteomes" id="UP001221142"/>
    </source>
</evidence>
<dbReference type="InterPro" id="IPR051477">
    <property type="entry name" value="Expansin_CellWall"/>
</dbReference>
<feature type="chain" id="PRO_5042156722" evidence="2">
    <location>
        <begin position="19"/>
        <end position="116"/>
    </location>
</feature>
<keyword evidence="1 2" id="KW-0732">Signal</keyword>
<protein>
    <submittedName>
        <fullName evidence="4">Non-catalytic module family EXPN protein</fullName>
    </submittedName>
</protein>
<sequence length="116" mass="11538">MQFIASFVLAALVAAGSALVVPRSSGPATFYDPAGALGACGNPIQNTDFAVALNTADFAGGALCGQNINVNFNGASITVNVQDLCPGCAPGGIDLTESAFAALADTSLGRIDVTWS</sequence>
<dbReference type="Gene3D" id="2.40.40.10">
    <property type="entry name" value="RlpA-like domain"/>
    <property type="match status" value="1"/>
</dbReference>
<dbReference type="SUPFAM" id="SSF50685">
    <property type="entry name" value="Barwin-like endoglucanases"/>
    <property type="match status" value="1"/>
</dbReference>
<evidence type="ECO:0000259" key="3">
    <source>
        <dbReference type="Pfam" id="PF03330"/>
    </source>
</evidence>
<dbReference type="Pfam" id="PF03330">
    <property type="entry name" value="DPBB_1"/>
    <property type="match status" value="1"/>
</dbReference>
<name>A0AAD7BAG8_9AGAR</name>
<keyword evidence="5" id="KW-1185">Reference proteome</keyword>
<feature type="domain" description="RlpA-like protein double-psi beta-barrel" evidence="3">
    <location>
        <begin position="25"/>
        <end position="114"/>
    </location>
</feature>
<proteinExistence type="predicted"/>
<organism evidence="4 5">
    <name type="scientific">Roridomyces roridus</name>
    <dbReference type="NCBI Taxonomy" id="1738132"/>
    <lineage>
        <taxon>Eukaryota</taxon>
        <taxon>Fungi</taxon>
        <taxon>Dikarya</taxon>
        <taxon>Basidiomycota</taxon>
        <taxon>Agaricomycotina</taxon>
        <taxon>Agaricomycetes</taxon>
        <taxon>Agaricomycetidae</taxon>
        <taxon>Agaricales</taxon>
        <taxon>Marasmiineae</taxon>
        <taxon>Mycenaceae</taxon>
        <taxon>Roridomyces</taxon>
    </lineage>
</organism>